<gene>
    <name evidence="2" type="ORF">HNR10_004924</name>
</gene>
<organism evidence="2 3">
    <name type="scientific">Nocardiopsis aegyptia</name>
    <dbReference type="NCBI Taxonomy" id="220378"/>
    <lineage>
        <taxon>Bacteria</taxon>
        <taxon>Bacillati</taxon>
        <taxon>Actinomycetota</taxon>
        <taxon>Actinomycetes</taxon>
        <taxon>Streptosporangiales</taxon>
        <taxon>Nocardiopsidaceae</taxon>
        <taxon>Nocardiopsis</taxon>
    </lineage>
</organism>
<dbReference type="PIRSF" id="PIRSF009141">
    <property type="entry name" value="UCP009141"/>
    <property type="match status" value="1"/>
</dbReference>
<comment type="caution">
    <text evidence="2">The sequence shown here is derived from an EMBL/GenBank/DDBJ whole genome shotgun (WGS) entry which is preliminary data.</text>
</comment>
<dbReference type="Pfam" id="PF05675">
    <property type="entry name" value="DUF817"/>
    <property type="match status" value="1"/>
</dbReference>
<keyword evidence="1" id="KW-0812">Transmembrane</keyword>
<feature type="transmembrane region" description="Helical" evidence="1">
    <location>
        <begin position="171"/>
        <end position="190"/>
    </location>
</feature>
<keyword evidence="1" id="KW-0472">Membrane</keyword>
<dbReference type="EMBL" id="JACCFS010000001">
    <property type="protein sequence ID" value="NYJ37043.1"/>
    <property type="molecule type" value="Genomic_DNA"/>
</dbReference>
<feature type="transmembrane region" description="Helical" evidence="1">
    <location>
        <begin position="239"/>
        <end position="257"/>
    </location>
</feature>
<feature type="transmembrane region" description="Helical" evidence="1">
    <location>
        <begin position="56"/>
        <end position="72"/>
    </location>
</feature>
<proteinExistence type="predicted"/>
<feature type="transmembrane region" description="Helical" evidence="1">
    <location>
        <begin position="79"/>
        <end position="96"/>
    </location>
</feature>
<sequence length="289" mass="32042">MTSTRTAPWPLVGHGAGQLLRFGWAQARACAFAVGIFAGLALSAVVPLPIPRYDALLLYGIALTAAFWLLRLETGREVLAILGFHVVGLALELFKVHVGSWSYPGDAWTKIGGVPLYSGFMYAAVGSYVVRAWRLLDLGLTDYRPVATTAVAVLIYANFFTHHWLPDVRAWLAVALVAVTWRTWVHYTVGEARYRMPLSLSFLLIGLFLWVAENVSTLLGAWSYPHQEQAWEMVHVSKLGAWSLLVVVSFVLVATWRQGFGRTWPARYGKTRVLGVAGPSGRKHQRQAH</sequence>
<accession>A0A7Z0ERR8</accession>
<reference evidence="2 3" key="1">
    <citation type="submission" date="2020-07" db="EMBL/GenBank/DDBJ databases">
        <title>Sequencing the genomes of 1000 actinobacteria strains.</title>
        <authorList>
            <person name="Klenk H.-P."/>
        </authorList>
    </citation>
    <scope>NUCLEOTIDE SEQUENCE [LARGE SCALE GENOMIC DNA]</scope>
    <source>
        <strain evidence="2 3">DSM 44442</strain>
    </source>
</reference>
<keyword evidence="1" id="KW-1133">Transmembrane helix</keyword>
<dbReference type="InterPro" id="IPR008535">
    <property type="entry name" value="DUF817"/>
</dbReference>
<dbReference type="AlphaFoldDB" id="A0A7Z0ERR8"/>
<evidence type="ECO:0000256" key="1">
    <source>
        <dbReference type="SAM" id="Phobius"/>
    </source>
</evidence>
<feature type="transmembrane region" description="Helical" evidence="1">
    <location>
        <begin position="145"/>
        <end position="165"/>
    </location>
</feature>
<protein>
    <submittedName>
        <fullName evidence="2">Uncharacterized membrane protein YoaT (DUF817 family)</fullName>
    </submittedName>
</protein>
<evidence type="ECO:0000313" key="2">
    <source>
        <dbReference type="EMBL" id="NYJ37043.1"/>
    </source>
</evidence>
<dbReference type="RefSeq" id="WP_179827420.1">
    <property type="nucleotide sequence ID" value="NZ_JACCFS010000001.1"/>
</dbReference>
<name>A0A7Z0ERR8_9ACTN</name>
<feature type="transmembrane region" description="Helical" evidence="1">
    <location>
        <begin position="202"/>
        <end position="224"/>
    </location>
</feature>
<dbReference type="Proteomes" id="UP000572051">
    <property type="component" value="Unassembled WGS sequence"/>
</dbReference>
<evidence type="ECO:0000313" key="3">
    <source>
        <dbReference type="Proteomes" id="UP000572051"/>
    </source>
</evidence>
<feature type="transmembrane region" description="Helical" evidence="1">
    <location>
        <begin position="116"/>
        <end position="133"/>
    </location>
</feature>
<feature type="transmembrane region" description="Helical" evidence="1">
    <location>
        <begin position="29"/>
        <end position="50"/>
    </location>
</feature>
<keyword evidence="3" id="KW-1185">Reference proteome</keyword>